<comment type="caution">
    <text evidence="1">The sequence shown here is derived from an EMBL/GenBank/DDBJ whole genome shotgun (WGS) entry which is preliminary data.</text>
</comment>
<evidence type="ECO:0000313" key="2">
    <source>
        <dbReference type="Proteomes" id="UP001595783"/>
    </source>
</evidence>
<dbReference type="EMBL" id="JBHRZO010000015">
    <property type="protein sequence ID" value="MFC3847581.1"/>
    <property type="molecule type" value="Genomic_DNA"/>
</dbReference>
<name>A0ABV7ZHT4_9HELI</name>
<sequence length="94" mass="10729">MDFEILLQRDHTSKMVCKHGKMERGTIGYLSIYDVNGDVIYNCYTMENSGMPTSECGQDKPILARTYSLHWADSSVCVPYAYRQKGKNGRNRAI</sequence>
<gene>
    <name evidence="1" type="ORF">ACFOPX_03395</name>
</gene>
<organism evidence="1 2">
    <name type="scientific">Helicobacter baculiformis</name>
    <dbReference type="NCBI Taxonomy" id="427351"/>
    <lineage>
        <taxon>Bacteria</taxon>
        <taxon>Pseudomonadati</taxon>
        <taxon>Campylobacterota</taxon>
        <taxon>Epsilonproteobacteria</taxon>
        <taxon>Campylobacterales</taxon>
        <taxon>Helicobacteraceae</taxon>
        <taxon>Helicobacter</taxon>
    </lineage>
</organism>
<protein>
    <submittedName>
        <fullName evidence="1">Uncharacterized protein</fullName>
    </submittedName>
</protein>
<dbReference type="RefSeq" id="WP_233709086.1">
    <property type="nucleotide sequence ID" value="NZ_FZMF01000080.1"/>
</dbReference>
<accession>A0ABV7ZHT4</accession>
<reference evidence="2" key="1">
    <citation type="journal article" date="2019" name="Int. J. Syst. Evol. Microbiol.">
        <title>The Global Catalogue of Microorganisms (GCM) 10K type strain sequencing project: providing services to taxonomists for standard genome sequencing and annotation.</title>
        <authorList>
            <consortium name="The Broad Institute Genomics Platform"/>
            <consortium name="The Broad Institute Genome Sequencing Center for Infectious Disease"/>
            <person name="Wu L."/>
            <person name="Ma J."/>
        </authorList>
    </citation>
    <scope>NUCLEOTIDE SEQUENCE [LARGE SCALE GENOMIC DNA]</scope>
    <source>
        <strain evidence="2">CCUG 53816</strain>
    </source>
</reference>
<keyword evidence="2" id="KW-1185">Reference proteome</keyword>
<dbReference type="Proteomes" id="UP001595783">
    <property type="component" value="Unassembled WGS sequence"/>
</dbReference>
<proteinExistence type="predicted"/>
<evidence type="ECO:0000313" key="1">
    <source>
        <dbReference type="EMBL" id="MFC3847581.1"/>
    </source>
</evidence>